<keyword evidence="2" id="KW-0472">Membrane</keyword>
<evidence type="ECO:0000313" key="4">
    <source>
        <dbReference type="Proteomes" id="UP001054945"/>
    </source>
</evidence>
<dbReference type="Proteomes" id="UP001054945">
    <property type="component" value="Unassembled WGS sequence"/>
</dbReference>
<name>A0AAV4T2L6_CAEEX</name>
<feature type="transmembrane region" description="Helical" evidence="2">
    <location>
        <begin position="132"/>
        <end position="155"/>
    </location>
</feature>
<comment type="caution">
    <text evidence="3">The sequence shown here is derived from an EMBL/GenBank/DDBJ whole genome shotgun (WGS) entry which is preliminary data.</text>
</comment>
<gene>
    <name evidence="3" type="ORF">CEXT_293131</name>
</gene>
<dbReference type="EMBL" id="BPLR01010513">
    <property type="protein sequence ID" value="GIY39802.1"/>
    <property type="molecule type" value="Genomic_DNA"/>
</dbReference>
<evidence type="ECO:0000256" key="2">
    <source>
        <dbReference type="SAM" id="Phobius"/>
    </source>
</evidence>
<keyword evidence="2" id="KW-0812">Transmembrane</keyword>
<feature type="compositionally biased region" description="Basic residues" evidence="1">
    <location>
        <begin position="8"/>
        <end position="18"/>
    </location>
</feature>
<dbReference type="AlphaFoldDB" id="A0AAV4T2L6"/>
<evidence type="ECO:0000313" key="3">
    <source>
        <dbReference type="EMBL" id="GIY39802.1"/>
    </source>
</evidence>
<organism evidence="3 4">
    <name type="scientific">Caerostris extrusa</name>
    <name type="common">Bark spider</name>
    <name type="synonym">Caerostris bankana</name>
    <dbReference type="NCBI Taxonomy" id="172846"/>
    <lineage>
        <taxon>Eukaryota</taxon>
        <taxon>Metazoa</taxon>
        <taxon>Ecdysozoa</taxon>
        <taxon>Arthropoda</taxon>
        <taxon>Chelicerata</taxon>
        <taxon>Arachnida</taxon>
        <taxon>Araneae</taxon>
        <taxon>Araneomorphae</taxon>
        <taxon>Entelegynae</taxon>
        <taxon>Araneoidea</taxon>
        <taxon>Araneidae</taxon>
        <taxon>Caerostris</taxon>
    </lineage>
</organism>
<evidence type="ECO:0000256" key="1">
    <source>
        <dbReference type="SAM" id="MobiDB-lite"/>
    </source>
</evidence>
<proteinExistence type="predicted"/>
<keyword evidence="2" id="KW-1133">Transmembrane helix</keyword>
<sequence>MRENNHYKERKHRGKQKKNPFSDGNNIPSEKNLKMHSLPPALTFAGTFQNRRKTSQQSRRKRIQTVNNSLVNVHEQLKISSSGIVIVCGGMLGPKRSRGKSVRKGHAEYSRENRIPFFPLTTRMSFSRMNFFIGNFHALGLIASLFLVVMSGINWNVSKQCGKLLNNLVGRECRLNNSLVNVHEQLKISSSGIVIVCAGVLGSKVPWLECEKRPQ</sequence>
<protein>
    <submittedName>
        <fullName evidence="3">Uncharacterized protein</fullName>
    </submittedName>
</protein>
<feature type="region of interest" description="Disordered" evidence="1">
    <location>
        <begin position="1"/>
        <end position="34"/>
    </location>
</feature>
<accession>A0AAV4T2L6</accession>
<reference evidence="3 4" key="1">
    <citation type="submission" date="2021-06" db="EMBL/GenBank/DDBJ databases">
        <title>Caerostris extrusa draft genome.</title>
        <authorList>
            <person name="Kono N."/>
            <person name="Arakawa K."/>
        </authorList>
    </citation>
    <scope>NUCLEOTIDE SEQUENCE [LARGE SCALE GENOMIC DNA]</scope>
</reference>
<keyword evidence="4" id="KW-1185">Reference proteome</keyword>